<keyword evidence="4" id="KW-0418">Kinase</keyword>
<evidence type="ECO:0000256" key="3">
    <source>
        <dbReference type="ARBA" id="ARBA00022741"/>
    </source>
</evidence>
<dbReference type="RefSeq" id="XP_017781173.1">
    <property type="nucleotide sequence ID" value="XM_017925684.1"/>
</dbReference>
<evidence type="ECO:0000313" key="12">
    <source>
        <dbReference type="RefSeq" id="XP_017781173.1"/>
    </source>
</evidence>
<comment type="catalytic activity">
    <reaction evidence="7">
        <text>L-seryl-[protein] + ATP = O-phospho-L-seryl-[protein] + ADP + H(+)</text>
        <dbReference type="Rhea" id="RHEA:17989"/>
        <dbReference type="Rhea" id="RHEA-COMP:9863"/>
        <dbReference type="Rhea" id="RHEA-COMP:11604"/>
        <dbReference type="ChEBI" id="CHEBI:15378"/>
        <dbReference type="ChEBI" id="CHEBI:29999"/>
        <dbReference type="ChEBI" id="CHEBI:30616"/>
        <dbReference type="ChEBI" id="CHEBI:83421"/>
        <dbReference type="ChEBI" id="CHEBI:456216"/>
        <dbReference type="EC" id="2.7.11.1"/>
    </reaction>
</comment>
<evidence type="ECO:0000256" key="9">
    <source>
        <dbReference type="SAM" id="MobiDB-lite"/>
    </source>
</evidence>
<feature type="binding site" evidence="8">
    <location>
        <position position="130"/>
    </location>
    <ligand>
        <name>ATP</name>
        <dbReference type="ChEBI" id="CHEBI:30616"/>
    </ligand>
</feature>
<keyword evidence="5 8" id="KW-0067">ATP-binding</keyword>
<keyword evidence="2" id="KW-0808">Transferase</keyword>
<dbReference type="InterPro" id="IPR011009">
    <property type="entry name" value="Kinase-like_dom_sf"/>
</dbReference>
<feature type="region of interest" description="Disordered" evidence="9">
    <location>
        <begin position="434"/>
        <end position="501"/>
    </location>
</feature>
<dbReference type="Gene3D" id="1.10.510.10">
    <property type="entry name" value="Transferase(Phosphotransferase) domain 1"/>
    <property type="match status" value="1"/>
</dbReference>
<dbReference type="SMART" id="SM00220">
    <property type="entry name" value="S_TKc"/>
    <property type="match status" value="1"/>
</dbReference>
<organism evidence="11 12">
    <name type="scientific">Nicrophorus vespilloides</name>
    <name type="common">Boreal carrion beetle</name>
    <dbReference type="NCBI Taxonomy" id="110193"/>
    <lineage>
        <taxon>Eukaryota</taxon>
        <taxon>Metazoa</taxon>
        <taxon>Ecdysozoa</taxon>
        <taxon>Arthropoda</taxon>
        <taxon>Hexapoda</taxon>
        <taxon>Insecta</taxon>
        <taxon>Pterygota</taxon>
        <taxon>Neoptera</taxon>
        <taxon>Endopterygota</taxon>
        <taxon>Coleoptera</taxon>
        <taxon>Polyphaga</taxon>
        <taxon>Staphyliniformia</taxon>
        <taxon>Silphidae</taxon>
        <taxon>Nicrophorinae</taxon>
        <taxon>Nicrophorus</taxon>
    </lineage>
</organism>
<dbReference type="InterPro" id="IPR030616">
    <property type="entry name" value="Aur-like"/>
</dbReference>
<evidence type="ECO:0000256" key="7">
    <source>
        <dbReference type="ARBA" id="ARBA00048679"/>
    </source>
</evidence>
<protein>
    <submittedName>
        <fullName evidence="12">Serine/threonine-protein kinase 33-like</fullName>
    </submittedName>
</protein>
<gene>
    <name evidence="12" type="primary">LOC108565987</name>
</gene>
<feature type="compositionally biased region" description="Polar residues" evidence="9">
    <location>
        <begin position="472"/>
        <end position="485"/>
    </location>
</feature>
<feature type="compositionally biased region" description="Basic and acidic residues" evidence="9">
    <location>
        <begin position="434"/>
        <end position="444"/>
    </location>
</feature>
<dbReference type="PROSITE" id="PS50011">
    <property type="entry name" value="PROTEIN_KINASE_DOM"/>
    <property type="match status" value="1"/>
</dbReference>
<dbReference type="InterPro" id="IPR000719">
    <property type="entry name" value="Prot_kinase_dom"/>
</dbReference>
<keyword evidence="11" id="KW-1185">Reference proteome</keyword>
<dbReference type="SUPFAM" id="SSF56112">
    <property type="entry name" value="Protein kinase-like (PK-like)"/>
    <property type="match status" value="1"/>
</dbReference>
<keyword evidence="1" id="KW-0723">Serine/threonine-protein kinase</keyword>
<evidence type="ECO:0000313" key="11">
    <source>
        <dbReference type="Proteomes" id="UP000695000"/>
    </source>
</evidence>
<dbReference type="PANTHER" id="PTHR24350">
    <property type="entry name" value="SERINE/THREONINE-PROTEIN KINASE IAL-RELATED"/>
    <property type="match status" value="1"/>
</dbReference>
<proteinExistence type="predicted"/>
<evidence type="ECO:0000256" key="1">
    <source>
        <dbReference type="ARBA" id="ARBA00022527"/>
    </source>
</evidence>
<accession>A0ABM1N2X3</accession>
<evidence type="ECO:0000256" key="2">
    <source>
        <dbReference type="ARBA" id="ARBA00022679"/>
    </source>
</evidence>
<reference evidence="12" key="1">
    <citation type="submission" date="2025-08" db="UniProtKB">
        <authorList>
            <consortium name="RefSeq"/>
        </authorList>
    </citation>
    <scope>IDENTIFICATION</scope>
    <source>
        <tissue evidence="12">Whole Larva</tissue>
    </source>
</reference>
<dbReference type="Pfam" id="PF00069">
    <property type="entry name" value="Pkinase"/>
    <property type="match status" value="1"/>
</dbReference>
<feature type="domain" description="Protein kinase" evidence="10">
    <location>
        <begin position="101"/>
        <end position="360"/>
    </location>
</feature>
<comment type="catalytic activity">
    <reaction evidence="6">
        <text>L-threonyl-[protein] + ATP = O-phospho-L-threonyl-[protein] + ADP + H(+)</text>
        <dbReference type="Rhea" id="RHEA:46608"/>
        <dbReference type="Rhea" id="RHEA-COMP:11060"/>
        <dbReference type="Rhea" id="RHEA-COMP:11605"/>
        <dbReference type="ChEBI" id="CHEBI:15378"/>
        <dbReference type="ChEBI" id="CHEBI:30013"/>
        <dbReference type="ChEBI" id="CHEBI:30616"/>
        <dbReference type="ChEBI" id="CHEBI:61977"/>
        <dbReference type="ChEBI" id="CHEBI:456216"/>
        <dbReference type="EC" id="2.7.11.1"/>
    </reaction>
</comment>
<evidence type="ECO:0000256" key="8">
    <source>
        <dbReference type="PROSITE-ProRule" id="PRU10141"/>
    </source>
</evidence>
<evidence type="ECO:0000256" key="5">
    <source>
        <dbReference type="ARBA" id="ARBA00022840"/>
    </source>
</evidence>
<sequence length="501" mass="56503">MLIERWCEWSNVARRRRVAVSITRRTVDVRKKKMQNPLMINAGINTESLITGYGARVSRRASAKRSPLRVTPLSLLQRSITSSRYVKHIKIDDDEVVSQIYNCGDLLGSGTFGKVYQVRDNKNSHVWAMKVVHKQALSSGLMKAFEREVQIMKMVQHPHIIYLHEIYETSKKIYLITEKCYTDLMKLFVGGRKFPESETRRITNDLSGAVAYLHKINIVHRDIKMDNVLVTTNPDDENDNMFIKLTDFGLSIVKTGRTHTDMLHDRCGTFVYMAPEVLLHQSYSQQCDVWAIGVIMYALLAGRMPFDPNDNDVMKSICHGTINIDALHASNACKDLLDKILEKNPAVRITAIEILSHPWFIGETTMQKTTYSNNIIEMMRQCNDDLKVKQNKSKQLDQSEIVGVKADMKKNKKEVNWNHRKSVPVTVQNIEFDKQLQGKRKTDSGNKQSAASKGGVGGAAAGGGTGTIGAVLQQQQKGNHEGTTGKTEKMNNGPKQVEQRG</sequence>
<evidence type="ECO:0000259" key="10">
    <source>
        <dbReference type="PROSITE" id="PS50011"/>
    </source>
</evidence>
<dbReference type="InterPro" id="IPR017441">
    <property type="entry name" value="Protein_kinase_ATP_BS"/>
</dbReference>
<dbReference type="GeneID" id="108565987"/>
<dbReference type="InterPro" id="IPR008271">
    <property type="entry name" value="Ser/Thr_kinase_AS"/>
</dbReference>
<keyword evidence="3 8" id="KW-0547">Nucleotide-binding</keyword>
<evidence type="ECO:0000256" key="4">
    <source>
        <dbReference type="ARBA" id="ARBA00022777"/>
    </source>
</evidence>
<dbReference type="Proteomes" id="UP000695000">
    <property type="component" value="Unplaced"/>
</dbReference>
<name>A0ABM1N2X3_NICVS</name>
<evidence type="ECO:0000256" key="6">
    <source>
        <dbReference type="ARBA" id="ARBA00047899"/>
    </source>
</evidence>
<feature type="compositionally biased region" description="Gly residues" evidence="9">
    <location>
        <begin position="454"/>
        <end position="467"/>
    </location>
</feature>
<dbReference type="PROSITE" id="PS00108">
    <property type="entry name" value="PROTEIN_KINASE_ST"/>
    <property type="match status" value="1"/>
</dbReference>
<dbReference type="PROSITE" id="PS00107">
    <property type="entry name" value="PROTEIN_KINASE_ATP"/>
    <property type="match status" value="1"/>
</dbReference>